<proteinExistence type="predicted"/>
<evidence type="ECO:0000313" key="2">
    <source>
        <dbReference type="Proteomes" id="UP000001312"/>
    </source>
</evidence>
<gene>
    <name evidence="1" type="ORF">SS1G_00324</name>
</gene>
<dbReference type="Proteomes" id="UP000001312">
    <property type="component" value="Unassembled WGS sequence"/>
</dbReference>
<dbReference type="GeneID" id="5494884"/>
<protein>
    <submittedName>
        <fullName evidence="1">Uncharacterized protein</fullName>
    </submittedName>
</protein>
<dbReference type="KEGG" id="ssl:SS1G_00324"/>
<evidence type="ECO:0000313" key="1">
    <source>
        <dbReference type="EMBL" id="EDN90924.1"/>
    </source>
</evidence>
<dbReference type="EMBL" id="CH476621">
    <property type="protein sequence ID" value="EDN90924.1"/>
    <property type="molecule type" value="Genomic_DNA"/>
</dbReference>
<accession>A7E4V2</accession>
<dbReference type="RefSeq" id="XP_001598238.1">
    <property type="nucleotide sequence ID" value="XM_001598188.1"/>
</dbReference>
<reference evidence="2" key="1">
    <citation type="journal article" date="2011" name="PLoS Genet.">
        <title>Genomic analysis of the necrotrophic fungal pathogens Sclerotinia sclerotiorum and Botrytis cinerea.</title>
        <authorList>
            <person name="Amselem J."/>
            <person name="Cuomo C.A."/>
            <person name="van Kan J.A."/>
            <person name="Viaud M."/>
            <person name="Benito E.P."/>
            <person name="Couloux A."/>
            <person name="Coutinho P.M."/>
            <person name="de Vries R.P."/>
            <person name="Dyer P.S."/>
            <person name="Fillinger S."/>
            <person name="Fournier E."/>
            <person name="Gout L."/>
            <person name="Hahn M."/>
            <person name="Kohn L."/>
            <person name="Lapalu N."/>
            <person name="Plummer K.M."/>
            <person name="Pradier J.M."/>
            <person name="Quevillon E."/>
            <person name="Sharon A."/>
            <person name="Simon A."/>
            <person name="ten Have A."/>
            <person name="Tudzynski B."/>
            <person name="Tudzynski P."/>
            <person name="Wincker P."/>
            <person name="Andrew M."/>
            <person name="Anthouard V."/>
            <person name="Beever R.E."/>
            <person name="Beffa R."/>
            <person name="Benoit I."/>
            <person name="Bouzid O."/>
            <person name="Brault B."/>
            <person name="Chen Z."/>
            <person name="Choquer M."/>
            <person name="Collemare J."/>
            <person name="Cotton P."/>
            <person name="Danchin E.G."/>
            <person name="Da Silva C."/>
            <person name="Gautier A."/>
            <person name="Giraud C."/>
            <person name="Giraud T."/>
            <person name="Gonzalez C."/>
            <person name="Grossetete S."/>
            <person name="Guldener U."/>
            <person name="Henrissat B."/>
            <person name="Howlett B.J."/>
            <person name="Kodira C."/>
            <person name="Kretschmer M."/>
            <person name="Lappartient A."/>
            <person name="Leroch M."/>
            <person name="Levis C."/>
            <person name="Mauceli E."/>
            <person name="Neuveglise C."/>
            <person name="Oeser B."/>
            <person name="Pearson M."/>
            <person name="Poulain J."/>
            <person name="Poussereau N."/>
            <person name="Quesneville H."/>
            <person name="Rascle C."/>
            <person name="Schumacher J."/>
            <person name="Segurens B."/>
            <person name="Sexton A."/>
            <person name="Silva E."/>
            <person name="Sirven C."/>
            <person name="Soanes D.M."/>
            <person name="Talbot N.J."/>
            <person name="Templeton M."/>
            <person name="Yandava C."/>
            <person name="Yarden O."/>
            <person name="Zeng Q."/>
            <person name="Rollins J.A."/>
            <person name="Lebrun M.H."/>
            <person name="Dickman M."/>
        </authorList>
    </citation>
    <scope>NUCLEOTIDE SEQUENCE [LARGE SCALE GENOMIC DNA]</scope>
    <source>
        <strain evidence="2">ATCC 18683 / 1980 / Ss-1</strain>
    </source>
</reference>
<keyword evidence="2" id="KW-1185">Reference proteome</keyword>
<dbReference type="InParanoid" id="A7E4V2"/>
<name>A7E4V2_SCLS1</name>
<organism evidence="1 2">
    <name type="scientific">Sclerotinia sclerotiorum (strain ATCC 18683 / 1980 / Ss-1)</name>
    <name type="common">White mold</name>
    <name type="synonym">Whetzelinia sclerotiorum</name>
    <dbReference type="NCBI Taxonomy" id="665079"/>
    <lineage>
        <taxon>Eukaryota</taxon>
        <taxon>Fungi</taxon>
        <taxon>Dikarya</taxon>
        <taxon>Ascomycota</taxon>
        <taxon>Pezizomycotina</taxon>
        <taxon>Leotiomycetes</taxon>
        <taxon>Helotiales</taxon>
        <taxon>Sclerotiniaceae</taxon>
        <taxon>Sclerotinia</taxon>
    </lineage>
</organism>
<dbReference type="HOGENOM" id="CLU_3351340_0_0_1"/>
<dbReference type="AlphaFoldDB" id="A7E4V2"/>
<sequence>MESRNQGTKDAKWLNGVEMVNRSAMTRVTLSYNNYNN</sequence>